<keyword evidence="5" id="KW-1185">Reference proteome</keyword>
<organism evidence="5">
    <name type="scientific">Salpingoeca rosetta (strain ATCC 50818 / BSB-021)</name>
    <dbReference type="NCBI Taxonomy" id="946362"/>
    <lineage>
        <taxon>Eukaryota</taxon>
        <taxon>Choanoflagellata</taxon>
        <taxon>Craspedida</taxon>
        <taxon>Salpingoecidae</taxon>
        <taxon>Salpingoeca</taxon>
    </lineage>
</organism>
<dbReference type="GeneID" id="16078628"/>
<feature type="compositionally biased region" description="Basic and acidic residues" evidence="1">
    <location>
        <begin position="216"/>
        <end position="227"/>
    </location>
</feature>
<dbReference type="EMBL" id="GL832957">
    <property type="protein sequence ID" value="EGD79076.1"/>
    <property type="molecule type" value="Genomic_DNA"/>
</dbReference>
<dbReference type="RefSeq" id="XP_004998032.1">
    <property type="nucleotide sequence ID" value="XM_004997975.1"/>
</dbReference>
<sequence length="421" mass="43929">MRKGAMASPTGVILAVLVALAVAPAAVGATCATKCRDEGLTDSALNTCLVACTSAVVSPDTTNCTRACVSDACLSGCLAGRCLANETYCGSSGTSNHTGSNEDGTNNTSNGNSDSTGNGGPDVWLITGSVLLALGAIACVVAVMYAVRIIRKASRAEEQARAEKQRHAEELFAMEWDSTDTYSTNRLQGATQTDTSNASDNTDSNTHSNTNNTIDARSRDDSSEDASHTTAARSHNHRDVAHARHAKSIASASGASDASHHSRHSNARSAPSAATVTDDGSQSTMHSPSHMRSRSGGCREDAILHQGQYPSHDRQQSQSDTLQSTQGPVPQVQYLTLKHTRDDGASGDYARPLTMATETTDKTDYAEVDHVKTQALAAALAESNSPSRHPTHSNAPSHAANIAVRNDGSAGRTYSISSSTV</sequence>
<feature type="compositionally biased region" description="Polar residues" evidence="1">
    <location>
        <begin position="278"/>
        <end position="287"/>
    </location>
</feature>
<keyword evidence="2" id="KW-1133">Transmembrane helix</keyword>
<feature type="compositionally biased region" description="Low complexity" evidence="1">
    <location>
        <begin position="193"/>
        <end position="215"/>
    </location>
</feature>
<reference evidence="4" key="1">
    <citation type="submission" date="2009-08" db="EMBL/GenBank/DDBJ databases">
        <title>Annotation of Salpingoeca rosetta.</title>
        <authorList>
            <consortium name="The Broad Institute Genome Sequencing Platform"/>
            <person name="Russ C."/>
            <person name="Cuomo C."/>
            <person name="Burger G."/>
            <person name="Gray M.W."/>
            <person name="Holland P.W.H."/>
            <person name="King N."/>
            <person name="Lang F.B.F."/>
            <person name="Roger A.J."/>
            <person name="Ruiz-Trillo I."/>
            <person name="Young S.K."/>
            <person name="Zeng Q."/>
            <person name="Gargeya S."/>
            <person name="Alvarado L."/>
            <person name="Berlin A."/>
            <person name="Chapman S.B."/>
            <person name="Chen Z."/>
            <person name="Freedman E."/>
            <person name="Gellesch M."/>
            <person name="Goldberg J."/>
            <person name="Griggs A."/>
            <person name="Gujja S."/>
            <person name="Heilman E."/>
            <person name="Heiman D."/>
            <person name="Howarth C."/>
            <person name="Mehta T."/>
            <person name="Neiman D."/>
            <person name="Pearson M."/>
            <person name="Roberts A."/>
            <person name="Saif S."/>
            <person name="Shea T."/>
            <person name="Shenoy N."/>
            <person name="Sisk P."/>
            <person name="Stolte C."/>
            <person name="Sykes S."/>
            <person name="White J."/>
            <person name="Yandava C."/>
            <person name="Haas B."/>
            <person name="Nusbaum C."/>
            <person name="Birren B."/>
        </authorList>
    </citation>
    <scope>NUCLEOTIDE SEQUENCE [LARGE SCALE GENOMIC DNA]</scope>
    <source>
        <strain evidence="4">ATCC 50818</strain>
    </source>
</reference>
<dbReference type="Proteomes" id="UP000007799">
    <property type="component" value="Unassembled WGS sequence"/>
</dbReference>
<feature type="region of interest" description="Disordered" evidence="1">
    <location>
        <begin position="308"/>
        <end position="328"/>
    </location>
</feature>
<proteinExistence type="predicted"/>
<evidence type="ECO:0000313" key="4">
    <source>
        <dbReference type="EMBL" id="EGD79076.1"/>
    </source>
</evidence>
<feature type="compositionally biased region" description="Low complexity" evidence="1">
    <location>
        <begin position="248"/>
        <end position="257"/>
    </location>
</feature>
<evidence type="ECO:0000256" key="1">
    <source>
        <dbReference type="SAM" id="MobiDB-lite"/>
    </source>
</evidence>
<protein>
    <submittedName>
        <fullName evidence="4">Uncharacterized protein</fullName>
    </submittedName>
</protein>
<dbReference type="InParanoid" id="F2TZQ2"/>
<feature type="chain" id="PRO_5003286958" evidence="3">
    <location>
        <begin position="29"/>
        <end position="421"/>
    </location>
</feature>
<keyword evidence="2" id="KW-0812">Transmembrane</keyword>
<name>F2TZQ2_SALR5</name>
<evidence type="ECO:0000256" key="3">
    <source>
        <dbReference type="SAM" id="SignalP"/>
    </source>
</evidence>
<dbReference type="AlphaFoldDB" id="F2TZQ2"/>
<keyword evidence="3" id="KW-0732">Signal</keyword>
<evidence type="ECO:0000256" key="2">
    <source>
        <dbReference type="SAM" id="Phobius"/>
    </source>
</evidence>
<feature type="signal peptide" evidence="3">
    <location>
        <begin position="1"/>
        <end position="28"/>
    </location>
</feature>
<accession>F2TZQ2</accession>
<dbReference type="KEGG" id="sre:PTSG_02044"/>
<feature type="transmembrane region" description="Helical" evidence="2">
    <location>
        <begin position="123"/>
        <end position="147"/>
    </location>
</feature>
<gene>
    <name evidence="4" type="ORF">PTSG_02044</name>
</gene>
<feature type="region of interest" description="Disordered" evidence="1">
    <location>
        <begin position="189"/>
        <end position="296"/>
    </location>
</feature>
<feature type="compositionally biased region" description="Low complexity" evidence="1">
    <location>
        <begin position="316"/>
        <end position="326"/>
    </location>
</feature>
<feature type="region of interest" description="Disordered" evidence="1">
    <location>
        <begin position="94"/>
        <end position="116"/>
    </location>
</feature>
<evidence type="ECO:0000313" key="5">
    <source>
        <dbReference type="Proteomes" id="UP000007799"/>
    </source>
</evidence>
<keyword evidence="2" id="KW-0472">Membrane</keyword>